<sequence length="197" mass="21854">MNHTHGDLHEWVRRRVHAAVTDALRADGEAIAALPGLDRLDAHTRDFVRNARRLVLACATGLTAVLEAHRPVTTSTGRRFCRGCGVDHCPTLRRVAELLSVHAVRPAAIDRAEAWRRADAYLRRVHRPSPLGVQEFEHGFVAWPVTASGEPDFLLVIDRHTGRLSCWPSLPLQTLIRRYRAHLAARVVPSPGTGTDA</sequence>
<evidence type="ECO:0000313" key="1">
    <source>
        <dbReference type="EMBL" id="ACY96028.1"/>
    </source>
</evidence>
<dbReference type="KEGG" id="tcu:Tcur_0430"/>
<organism evidence="1 2">
    <name type="scientific">Thermomonospora curvata (strain ATCC 19995 / DSM 43183 / JCM 3096 / KCTC 9072 / NBRC 15933 / NCIMB 10081 / Henssen B9)</name>
    <dbReference type="NCBI Taxonomy" id="471852"/>
    <lineage>
        <taxon>Bacteria</taxon>
        <taxon>Bacillati</taxon>
        <taxon>Actinomycetota</taxon>
        <taxon>Actinomycetes</taxon>
        <taxon>Streptosporangiales</taxon>
        <taxon>Thermomonosporaceae</taxon>
        <taxon>Thermomonospora</taxon>
    </lineage>
</organism>
<gene>
    <name evidence="1" type="ordered locus">Tcur_0430</name>
</gene>
<evidence type="ECO:0000313" key="2">
    <source>
        <dbReference type="Proteomes" id="UP000001918"/>
    </source>
</evidence>
<proteinExistence type="predicted"/>
<dbReference type="EMBL" id="CP001738">
    <property type="protein sequence ID" value="ACY96028.1"/>
    <property type="molecule type" value="Genomic_DNA"/>
</dbReference>
<accession>D1A2K8</accession>
<protein>
    <submittedName>
        <fullName evidence="1">Uncharacterized protein</fullName>
    </submittedName>
</protein>
<dbReference type="RefSeq" id="WP_012850812.1">
    <property type="nucleotide sequence ID" value="NC_013510.1"/>
</dbReference>
<name>D1A2K8_THECD</name>
<keyword evidence="2" id="KW-1185">Reference proteome</keyword>
<dbReference type="AlphaFoldDB" id="D1A2K8"/>
<dbReference type="OrthoDB" id="3351204at2"/>
<dbReference type="Proteomes" id="UP000001918">
    <property type="component" value="Chromosome"/>
</dbReference>
<dbReference type="HOGENOM" id="CLU_1383596_0_0_11"/>
<dbReference type="STRING" id="471852.Tcur_0430"/>
<reference evidence="1 2" key="1">
    <citation type="journal article" date="2011" name="Stand. Genomic Sci.">
        <title>Complete genome sequence of Thermomonospora curvata type strain (B9).</title>
        <authorList>
            <person name="Chertkov O."/>
            <person name="Sikorski J."/>
            <person name="Nolan M."/>
            <person name="Lapidus A."/>
            <person name="Lucas S."/>
            <person name="Del Rio T.G."/>
            <person name="Tice H."/>
            <person name="Cheng J.F."/>
            <person name="Goodwin L."/>
            <person name="Pitluck S."/>
            <person name="Liolios K."/>
            <person name="Ivanova N."/>
            <person name="Mavromatis K."/>
            <person name="Mikhailova N."/>
            <person name="Ovchinnikova G."/>
            <person name="Pati A."/>
            <person name="Chen A."/>
            <person name="Palaniappan K."/>
            <person name="Djao O.D."/>
            <person name="Land M."/>
            <person name="Hauser L."/>
            <person name="Chang Y.J."/>
            <person name="Jeffries C.D."/>
            <person name="Brettin T."/>
            <person name="Han C."/>
            <person name="Detter J.C."/>
            <person name="Rohde M."/>
            <person name="Goker M."/>
            <person name="Woyke T."/>
            <person name="Bristow J."/>
            <person name="Eisen J.A."/>
            <person name="Markowitz V."/>
            <person name="Hugenholtz P."/>
            <person name="Klenk H.P."/>
            <person name="Kyrpides N.C."/>
        </authorList>
    </citation>
    <scope>NUCLEOTIDE SEQUENCE [LARGE SCALE GENOMIC DNA]</scope>
    <source>
        <strain evidence="2">ATCC 19995 / DSM 43183 / JCM 3096 / KCTC 9072 / NBRC 15933 / NCIMB 10081 / Henssen B9</strain>
    </source>
</reference>